<dbReference type="InterPro" id="IPR014347">
    <property type="entry name" value="Tautomerase/MIF_sf"/>
</dbReference>
<dbReference type="PANTHER" id="PTHR35530:SF1">
    <property type="entry name" value="2-HYDROXYMUCONATE TAUTOMERASE"/>
    <property type="match status" value="1"/>
</dbReference>
<organism evidence="4 5">
    <name type="scientific">Zoogloea dura</name>
    <dbReference type="NCBI Taxonomy" id="2728840"/>
    <lineage>
        <taxon>Bacteria</taxon>
        <taxon>Pseudomonadati</taxon>
        <taxon>Pseudomonadota</taxon>
        <taxon>Betaproteobacteria</taxon>
        <taxon>Rhodocyclales</taxon>
        <taxon>Zoogloeaceae</taxon>
        <taxon>Zoogloea</taxon>
    </lineage>
</organism>
<dbReference type="EMBL" id="JABBGA010000012">
    <property type="protein sequence ID" value="NML27044.1"/>
    <property type="molecule type" value="Genomic_DNA"/>
</dbReference>
<keyword evidence="5" id="KW-1185">Reference proteome</keyword>
<dbReference type="GO" id="GO:0016853">
    <property type="term" value="F:isomerase activity"/>
    <property type="evidence" value="ECO:0007669"/>
    <property type="project" value="UniProtKB-KW"/>
</dbReference>
<evidence type="ECO:0000313" key="4">
    <source>
        <dbReference type="EMBL" id="NML27044.1"/>
    </source>
</evidence>
<evidence type="ECO:0000313" key="5">
    <source>
        <dbReference type="Proteomes" id="UP000580043"/>
    </source>
</evidence>
<dbReference type="AlphaFoldDB" id="A0A848G735"/>
<dbReference type="Proteomes" id="UP000580043">
    <property type="component" value="Unassembled WGS sequence"/>
</dbReference>
<sequence length="131" mass="13873">MPYLNLSYASAEAPAAAELAAVLTDLTVRLLGKKRELTVVTLQRVALADWFLGGAVLGEGQSGALLEIRITAGTNTKAEKAAFIRAVFDALATRLPGLVPASYVALHEPAADAWGYGGLSQEFRYIQGQLL</sequence>
<proteinExistence type="inferred from homology"/>
<comment type="similarity">
    <text evidence="1">Belongs to the 4-oxalocrotonate tautomerase family.</text>
</comment>
<keyword evidence="2" id="KW-0413">Isomerase</keyword>
<feature type="domain" description="4-oxalocrotonate tautomerase-like" evidence="3">
    <location>
        <begin position="17"/>
        <end position="58"/>
    </location>
</feature>
<dbReference type="SUPFAM" id="SSF55331">
    <property type="entry name" value="Tautomerase/MIF"/>
    <property type="match status" value="1"/>
</dbReference>
<reference evidence="4 5" key="1">
    <citation type="submission" date="2020-04" db="EMBL/GenBank/DDBJ databases">
        <title>Zoogloea sp. G-4-1-14 isolated from soil.</title>
        <authorList>
            <person name="Dahal R.H."/>
        </authorList>
    </citation>
    <scope>NUCLEOTIDE SEQUENCE [LARGE SCALE GENOMIC DNA]</scope>
    <source>
        <strain evidence="4 5">G-4-1-14</strain>
    </source>
</reference>
<dbReference type="PANTHER" id="PTHR35530">
    <property type="entry name" value="TAUTOMERASE-RELATED"/>
    <property type="match status" value="1"/>
</dbReference>
<name>A0A848G735_9RHOO</name>
<protein>
    <submittedName>
        <fullName evidence="4">4-oxalocrotonate tautomerase</fullName>
    </submittedName>
</protein>
<dbReference type="Pfam" id="PF01361">
    <property type="entry name" value="Tautomerase"/>
    <property type="match status" value="1"/>
</dbReference>
<evidence type="ECO:0000256" key="2">
    <source>
        <dbReference type="ARBA" id="ARBA00023235"/>
    </source>
</evidence>
<comment type="caution">
    <text evidence="4">The sequence shown here is derived from an EMBL/GenBank/DDBJ whole genome shotgun (WGS) entry which is preliminary data.</text>
</comment>
<accession>A0A848G735</accession>
<dbReference type="Gene3D" id="3.30.429.10">
    <property type="entry name" value="Macrophage Migration Inhibitory Factor"/>
    <property type="match status" value="2"/>
</dbReference>
<dbReference type="RefSeq" id="WP_169146588.1">
    <property type="nucleotide sequence ID" value="NZ_JABBGA010000012.1"/>
</dbReference>
<evidence type="ECO:0000256" key="1">
    <source>
        <dbReference type="ARBA" id="ARBA00006723"/>
    </source>
</evidence>
<gene>
    <name evidence="4" type="ORF">HHL15_14920</name>
</gene>
<evidence type="ECO:0000259" key="3">
    <source>
        <dbReference type="Pfam" id="PF01361"/>
    </source>
</evidence>
<dbReference type="InterPro" id="IPR004370">
    <property type="entry name" value="4-OT-like_dom"/>
</dbReference>